<evidence type="ECO:0000256" key="1">
    <source>
        <dbReference type="ARBA" id="ARBA00022679"/>
    </source>
</evidence>
<dbReference type="InterPro" id="IPR021109">
    <property type="entry name" value="Peptidase_aspartic_dom_sf"/>
</dbReference>
<dbReference type="OrthoDB" id="6156608at2759"/>
<dbReference type="Proteomes" id="UP000683360">
    <property type="component" value="Unassembled WGS sequence"/>
</dbReference>
<reference evidence="6" key="1">
    <citation type="submission" date="2021-03" db="EMBL/GenBank/DDBJ databases">
        <authorList>
            <person name="Bekaert M."/>
        </authorList>
    </citation>
    <scope>NUCLEOTIDE SEQUENCE</scope>
</reference>
<dbReference type="GO" id="GO:0004519">
    <property type="term" value="F:endonuclease activity"/>
    <property type="evidence" value="ECO:0007669"/>
    <property type="project" value="UniProtKB-KW"/>
</dbReference>
<dbReference type="FunFam" id="1.10.340.70:FF:000001">
    <property type="entry name" value="Retrovirus-related Pol polyprotein from transposon gypsy-like Protein"/>
    <property type="match status" value="1"/>
</dbReference>
<proteinExistence type="predicted"/>
<dbReference type="GO" id="GO:0016779">
    <property type="term" value="F:nucleotidyltransferase activity"/>
    <property type="evidence" value="ECO:0007669"/>
    <property type="project" value="UniProtKB-KW"/>
</dbReference>
<evidence type="ECO:0000313" key="6">
    <source>
        <dbReference type="EMBL" id="CAG2231004.1"/>
    </source>
</evidence>
<dbReference type="EMBL" id="CAJPWZ010002131">
    <property type="protein sequence ID" value="CAG2231004.1"/>
    <property type="molecule type" value="Genomic_DNA"/>
</dbReference>
<evidence type="ECO:0000259" key="5">
    <source>
        <dbReference type="Pfam" id="PF17921"/>
    </source>
</evidence>
<protein>
    <recommendedName>
        <fullName evidence="5">Integrase zinc-binding domain-containing protein</fullName>
    </recommendedName>
</protein>
<keyword evidence="1" id="KW-0808">Transferase</keyword>
<dbReference type="InterPro" id="IPR043502">
    <property type="entry name" value="DNA/RNA_pol_sf"/>
</dbReference>
<keyword evidence="7" id="KW-1185">Reference proteome</keyword>
<keyword evidence="2" id="KW-0548">Nucleotidyltransferase</keyword>
<dbReference type="InterPro" id="IPR050951">
    <property type="entry name" value="Retrovirus_Pol_polyprotein"/>
</dbReference>
<keyword evidence="4" id="KW-0255">Endonuclease</keyword>
<dbReference type="SUPFAM" id="SSF56672">
    <property type="entry name" value="DNA/RNA polymerases"/>
    <property type="match status" value="1"/>
</dbReference>
<accession>A0A8S3TBY8</accession>
<evidence type="ECO:0000256" key="2">
    <source>
        <dbReference type="ARBA" id="ARBA00022695"/>
    </source>
</evidence>
<dbReference type="Pfam" id="PF17921">
    <property type="entry name" value="Integrase_H2C2"/>
    <property type="match status" value="1"/>
</dbReference>
<dbReference type="PANTHER" id="PTHR37984">
    <property type="entry name" value="PROTEIN CBG26694"/>
    <property type="match status" value="1"/>
</dbReference>
<evidence type="ECO:0000256" key="4">
    <source>
        <dbReference type="ARBA" id="ARBA00022759"/>
    </source>
</evidence>
<dbReference type="AlphaFoldDB" id="A0A8S3TBY8"/>
<comment type="caution">
    <text evidence="6">The sequence shown here is derived from an EMBL/GenBank/DDBJ whole genome shotgun (WGS) entry which is preliminary data.</text>
</comment>
<dbReference type="Gene3D" id="1.10.340.70">
    <property type="match status" value="1"/>
</dbReference>
<dbReference type="Gene3D" id="2.40.70.10">
    <property type="entry name" value="Acid Proteases"/>
    <property type="match status" value="1"/>
</dbReference>
<feature type="domain" description="Integrase zinc-binding" evidence="5">
    <location>
        <begin position="309"/>
        <end position="367"/>
    </location>
</feature>
<dbReference type="PANTHER" id="PTHR37984:SF5">
    <property type="entry name" value="PROTEIN NYNRIN-LIKE"/>
    <property type="match status" value="1"/>
</dbReference>
<dbReference type="Gene3D" id="3.10.10.10">
    <property type="entry name" value="HIV Type 1 Reverse Transcriptase, subunit A, domain 1"/>
    <property type="match status" value="1"/>
</dbReference>
<keyword evidence="3" id="KW-0540">Nuclease</keyword>
<keyword evidence="4" id="KW-0378">Hydrolase</keyword>
<evidence type="ECO:0000313" key="7">
    <source>
        <dbReference type="Proteomes" id="UP000683360"/>
    </source>
</evidence>
<gene>
    <name evidence="6" type="ORF">MEDL_43940</name>
</gene>
<evidence type="ECO:0000256" key="3">
    <source>
        <dbReference type="ARBA" id="ARBA00022722"/>
    </source>
</evidence>
<dbReference type="InterPro" id="IPR041588">
    <property type="entry name" value="Integrase_H2C2"/>
</dbReference>
<sequence length="407" mass="46776">MLIDTDLQTHSCPIIIIAYILHQNLNYFVEAVVADIRADGILGLDFLKDNDCVIDVVAKKLIVSGKDYPVQFEGKLGCYRIVASETISIPPESEMVISCVVCVPKGQTMKHFEGIVEPLENKLEQNGPLVARTLIQKQHNADPEISLRPDLQNLLEKSSKHLNSDQERQLRELILRYKESFAETDKDLGRTTLVKHKINTGDAPAFKEPPRRTPVHLQCELDKNIDEMLEKDVVEPSNSPWASGVVLVKKKDGTYRFCVDYRRLNKRYLERVCLLDVCGQWDILEVIEGILYRRFETSDNSKNRLQAIVPYSERRNVLFQCHDNKTSAHLGVRKTIERIRQKYYWPGLQADVRRYIKGCEFCNRRKNPCRTNKAPMQLVQSCHPMERIAADILGELPETENGNGIFW</sequence>
<organism evidence="6 7">
    <name type="scientific">Mytilus edulis</name>
    <name type="common">Blue mussel</name>
    <dbReference type="NCBI Taxonomy" id="6550"/>
    <lineage>
        <taxon>Eukaryota</taxon>
        <taxon>Metazoa</taxon>
        <taxon>Spiralia</taxon>
        <taxon>Lophotrochozoa</taxon>
        <taxon>Mollusca</taxon>
        <taxon>Bivalvia</taxon>
        <taxon>Autobranchia</taxon>
        <taxon>Pteriomorphia</taxon>
        <taxon>Mytilida</taxon>
        <taxon>Mytiloidea</taxon>
        <taxon>Mytilidae</taxon>
        <taxon>Mytilinae</taxon>
        <taxon>Mytilus</taxon>
    </lineage>
</organism>
<name>A0A8S3TBY8_MYTED</name>